<dbReference type="PIRSF" id="PIRSF006324">
    <property type="entry name" value="LeuE"/>
    <property type="match status" value="1"/>
</dbReference>
<dbReference type="Pfam" id="PF01810">
    <property type="entry name" value="LysE"/>
    <property type="match status" value="1"/>
</dbReference>
<sequence>MSHTAEFLSLMAVFLVAAVTPGADFACVMRESVVHGRRAGVFAAIGVGSAILVHVGYTVLGIGLIVAHSVVAFTIVKWVGAAYLVWLGIKSFRAPAPALPDPGTHDPAARPARRSLAIGALTNLLNPKATLFFVSLFSTIVSPQTPLLFQLGYGLAMAVTLAVWFTIVAVFLTTGTARAAFARAGRWFNRATGLVLIGLGVRVALQRSH</sequence>
<evidence type="ECO:0000256" key="4">
    <source>
        <dbReference type="ARBA" id="ARBA00022989"/>
    </source>
</evidence>
<keyword evidence="8" id="KW-1185">Reference proteome</keyword>
<name>A0A327KFZ4_9BRAD</name>
<evidence type="ECO:0000313" key="8">
    <source>
        <dbReference type="Proteomes" id="UP000248863"/>
    </source>
</evidence>
<comment type="subcellular location">
    <subcellularLocation>
        <location evidence="1">Cell membrane</location>
        <topology evidence="1">Multi-pass membrane protein</topology>
    </subcellularLocation>
</comment>
<dbReference type="GO" id="GO:0005886">
    <property type="term" value="C:plasma membrane"/>
    <property type="evidence" value="ECO:0007669"/>
    <property type="project" value="UniProtKB-SubCell"/>
</dbReference>
<dbReference type="EMBL" id="NPEU01000225">
    <property type="protein sequence ID" value="RAI36272.1"/>
    <property type="molecule type" value="Genomic_DNA"/>
</dbReference>
<proteinExistence type="predicted"/>
<accession>A0A327KFZ4</accession>
<dbReference type="InterPro" id="IPR001123">
    <property type="entry name" value="LeuE-type"/>
</dbReference>
<protein>
    <submittedName>
        <fullName evidence="7">Lysine transporter LysE</fullName>
    </submittedName>
</protein>
<feature type="transmembrane region" description="Helical" evidence="6">
    <location>
        <begin position="65"/>
        <end position="86"/>
    </location>
</feature>
<keyword evidence="5 6" id="KW-0472">Membrane</keyword>
<evidence type="ECO:0000313" key="7">
    <source>
        <dbReference type="EMBL" id="RAI36272.1"/>
    </source>
</evidence>
<feature type="transmembrane region" description="Helical" evidence="6">
    <location>
        <begin position="120"/>
        <end position="141"/>
    </location>
</feature>
<organism evidence="7 8">
    <name type="scientific">Rhodoplanes elegans</name>
    <dbReference type="NCBI Taxonomy" id="29408"/>
    <lineage>
        <taxon>Bacteria</taxon>
        <taxon>Pseudomonadati</taxon>
        <taxon>Pseudomonadota</taxon>
        <taxon>Alphaproteobacteria</taxon>
        <taxon>Hyphomicrobiales</taxon>
        <taxon>Nitrobacteraceae</taxon>
        <taxon>Rhodoplanes</taxon>
    </lineage>
</organism>
<gene>
    <name evidence="7" type="ORF">CH338_17875</name>
</gene>
<dbReference type="Proteomes" id="UP000248863">
    <property type="component" value="Unassembled WGS sequence"/>
</dbReference>
<feature type="transmembrane region" description="Helical" evidence="6">
    <location>
        <begin position="39"/>
        <end position="59"/>
    </location>
</feature>
<keyword evidence="3 6" id="KW-0812">Transmembrane</keyword>
<dbReference type="RefSeq" id="WP_111358489.1">
    <property type="nucleotide sequence ID" value="NZ_NHSK01000038.1"/>
</dbReference>
<evidence type="ECO:0000256" key="5">
    <source>
        <dbReference type="ARBA" id="ARBA00023136"/>
    </source>
</evidence>
<feature type="transmembrane region" description="Helical" evidence="6">
    <location>
        <begin position="6"/>
        <end position="27"/>
    </location>
</feature>
<dbReference type="PANTHER" id="PTHR30086:SF21">
    <property type="entry name" value="TRANSPORT PROTEIN"/>
    <property type="match status" value="1"/>
</dbReference>
<dbReference type="GO" id="GO:0015171">
    <property type="term" value="F:amino acid transmembrane transporter activity"/>
    <property type="evidence" value="ECO:0007669"/>
    <property type="project" value="TreeGrafter"/>
</dbReference>
<keyword evidence="2" id="KW-1003">Cell membrane</keyword>
<feature type="transmembrane region" description="Helical" evidence="6">
    <location>
        <begin position="187"/>
        <end position="205"/>
    </location>
</feature>
<feature type="transmembrane region" description="Helical" evidence="6">
    <location>
        <begin position="153"/>
        <end position="175"/>
    </location>
</feature>
<reference evidence="7 8" key="1">
    <citation type="submission" date="2017-07" db="EMBL/GenBank/DDBJ databases">
        <title>Draft Genome Sequences of Select Purple Nonsulfur Bacteria.</title>
        <authorList>
            <person name="Lasarre B."/>
            <person name="Mckinlay J.B."/>
        </authorList>
    </citation>
    <scope>NUCLEOTIDE SEQUENCE [LARGE SCALE GENOMIC DNA]</scope>
    <source>
        <strain evidence="7 8">DSM 11907</strain>
    </source>
</reference>
<evidence type="ECO:0000256" key="1">
    <source>
        <dbReference type="ARBA" id="ARBA00004651"/>
    </source>
</evidence>
<evidence type="ECO:0000256" key="6">
    <source>
        <dbReference type="SAM" id="Phobius"/>
    </source>
</evidence>
<evidence type="ECO:0000256" key="2">
    <source>
        <dbReference type="ARBA" id="ARBA00022475"/>
    </source>
</evidence>
<dbReference type="PANTHER" id="PTHR30086">
    <property type="entry name" value="ARGININE EXPORTER PROTEIN ARGO"/>
    <property type="match status" value="1"/>
</dbReference>
<evidence type="ECO:0000256" key="3">
    <source>
        <dbReference type="ARBA" id="ARBA00022692"/>
    </source>
</evidence>
<dbReference type="OrthoDB" id="7346064at2"/>
<comment type="caution">
    <text evidence="7">The sequence shown here is derived from an EMBL/GenBank/DDBJ whole genome shotgun (WGS) entry which is preliminary data.</text>
</comment>
<keyword evidence="4 6" id="KW-1133">Transmembrane helix</keyword>
<dbReference type="AlphaFoldDB" id="A0A327KFZ4"/>